<evidence type="ECO:0000313" key="2">
    <source>
        <dbReference type="EMBL" id="TKR69532.1"/>
    </source>
</evidence>
<accession>A0A4U5MJT4</accession>
<proteinExistence type="predicted"/>
<organism evidence="2 3">
    <name type="scientific">Steinernema carpocapsae</name>
    <name type="common">Entomopathogenic nematode</name>
    <dbReference type="NCBI Taxonomy" id="34508"/>
    <lineage>
        <taxon>Eukaryota</taxon>
        <taxon>Metazoa</taxon>
        <taxon>Ecdysozoa</taxon>
        <taxon>Nematoda</taxon>
        <taxon>Chromadorea</taxon>
        <taxon>Rhabditida</taxon>
        <taxon>Tylenchina</taxon>
        <taxon>Panagrolaimomorpha</taxon>
        <taxon>Strongyloidoidea</taxon>
        <taxon>Steinernematidae</taxon>
        <taxon>Steinernema</taxon>
    </lineage>
</organism>
<sequence length="84" mass="9636">MRLSSEILFACILLVAVFARPETTETDFPKMSIKIVKGDVETDLPTRVKRQFYVPDYYPPVGAYYAPRFPGGYYPTPVNPYFYG</sequence>
<reference evidence="2 3" key="2">
    <citation type="journal article" date="2019" name="G3 (Bethesda)">
        <title>Hybrid Assembly of the Genome of the Entomopathogenic Nematode Steinernema carpocapsae Identifies the X-Chromosome.</title>
        <authorList>
            <person name="Serra L."/>
            <person name="Macchietto M."/>
            <person name="Macias-Munoz A."/>
            <person name="McGill C.J."/>
            <person name="Rodriguez I.M."/>
            <person name="Rodriguez B."/>
            <person name="Murad R."/>
            <person name="Mortazavi A."/>
        </authorList>
    </citation>
    <scope>NUCLEOTIDE SEQUENCE [LARGE SCALE GENOMIC DNA]</scope>
    <source>
        <strain evidence="2 3">ALL</strain>
    </source>
</reference>
<protein>
    <submittedName>
        <fullName evidence="2">Uncharacterized protein</fullName>
    </submittedName>
</protein>
<evidence type="ECO:0000313" key="3">
    <source>
        <dbReference type="Proteomes" id="UP000298663"/>
    </source>
</evidence>
<comment type="caution">
    <text evidence="2">The sequence shown here is derived from an EMBL/GenBank/DDBJ whole genome shotgun (WGS) entry which is preliminary data.</text>
</comment>
<gene>
    <name evidence="2" type="ORF">L596_021677</name>
</gene>
<dbReference type="EMBL" id="AZBU02000007">
    <property type="protein sequence ID" value="TKR69532.1"/>
    <property type="molecule type" value="Genomic_DNA"/>
</dbReference>
<evidence type="ECO:0000256" key="1">
    <source>
        <dbReference type="SAM" id="SignalP"/>
    </source>
</evidence>
<feature type="chain" id="PRO_5020620234" evidence="1">
    <location>
        <begin position="20"/>
        <end position="84"/>
    </location>
</feature>
<feature type="signal peptide" evidence="1">
    <location>
        <begin position="1"/>
        <end position="19"/>
    </location>
</feature>
<reference evidence="2 3" key="1">
    <citation type="journal article" date="2015" name="Genome Biol.">
        <title>Comparative genomics of Steinernema reveals deeply conserved gene regulatory networks.</title>
        <authorList>
            <person name="Dillman A.R."/>
            <person name="Macchietto M."/>
            <person name="Porter C.F."/>
            <person name="Rogers A."/>
            <person name="Williams B."/>
            <person name="Antoshechkin I."/>
            <person name="Lee M.M."/>
            <person name="Goodwin Z."/>
            <person name="Lu X."/>
            <person name="Lewis E.E."/>
            <person name="Goodrich-Blair H."/>
            <person name="Stock S.P."/>
            <person name="Adams B.J."/>
            <person name="Sternberg P.W."/>
            <person name="Mortazavi A."/>
        </authorList>
    </citation>
    <scope>NUCLEOTIDE SEQUENCE [LARGE SCALE GENOMIC DNA]</scope>
    <source>
        <strain evidence="2 3">ALL</strain>
    </source>
</reference>
<name>A0A4U5MJT4_STECR</name>
<keyword evidence="3" id="KW-1185">Reference proteome</keyword>
<dbReference type="AlphaFoldDB" id="A0A4U5MJT4"/>
<dbReference type="Proteomes" id="UP000298663">
    <property type="component" value="Unassembled WGS sequence"/>
</dbReference>
<keyword evidence="1" id="KW-0732">Signal</keyword>